<organism evidence="1 2">
    <name type="scientific">Bauhinia variegata</name>
    <name type="common">Purple orchid tree</name>
    <name type="synonym">Phanera variegata</name>
    <dbReference type="NCBI Taxonomy" id="167791"/>
    <lineage>
        <taxon>Eukaryota</taxon>
        <taxon>Viridiplantae</taxon>
        <taxon>Streptophyta</taxon>
        <taxon>Embryophyta</taxon>
        <taxon>Tracheophyta</taxon>
        <taxon>Spermatophyta</taxon>
        <taxon>Magnoliopsida</taxon>
        <taxon>eudicotyledons</taxon>
        <taxon>Gunneridae</taxon>
        <taxon>Pentapetalae</taxon>
        <taxon>rosids</taxon>
        <taxon>fabids</taxon>
        <taxon>Fabales</taxon>
        <taxon>Fabaceae</taxon>
        <taxon>Cercidoideae</taxon>
        <taxon>Cercideae</taxon>
        <taxon>Bauhiniinae</taxon>
        <taxon>Bauhinia</taxon>
    </lineage>
</organism>
<sequence>MEETFCGKLSGLYRGPCFTDAHCNELCRNNEGADNGICSGYKCWCRMKCGNICNKLSGIWKGPCLISSHCDKQCRDMENAIFGSCGGLFECLCAYDC</sequence>
<proteinExistence type="predicted"/>
<protein>
    <submittedName>
        <fullName evidence="1">Uncharacterized protein</fullName>
    </submittedName>
</protein>
<comment type="caution">
    <text evidence="1">The sequence shown here is derived from an EMBL/GenBank/DDBJ whole genome shotgun (WGS) entry which is preliminary data.</text>
</comment>
<gene>
    <name evidence="1" type="ORF">L6164_002935</name>
</gene>
<evidence type="ECO:0000313" key="1">
    <source>
        <dbReference type="EMBL" id="KAI4354035.1"/>
    </source>
</evidence>
<reference evidence="1 2" key="1">
    <citation type="journal article" date="2022" name="DNA Res.">
        <title>Chromosomal-level genome assembly of the orchid tree Bauhinia variegata (Leguminosae; Cercidoideae) supports the allotetraploid origin hypothesis of Bauhinia.</title>
        <authorList>
            <person name="Zhong Y."/>
            <person name="Chen Y."/>
            <person name="Zheng D."/>
            <person name="Pang J."/>
            <person name="Liu Y."/>
            <person name="Luo S."/>
            <person name="Meng S."/>
            <person name="Qian L."/>
            <person name="Wei D."/>
            <person name="Dai S."/>
            <person name="Zhou R."/>
        </authorList>
    </citation>
    <scope>NUCLEOTIDE SEQUENCE [LARGE SCALE GENOMIC DNA]</scope>
    <source>
        <strain evidence="1">BV-YZ2020</strain>
    </source>
</reference>
<accession>A0ACB9Q599</accession>
<dbReference type="Proteomes" id="UP000828941">
    <property type="component" value="Chromosome 2"/>
</dbReference>
<evidence type="ECO:0000313" key="2">
    <source>
        <dbReference type="Proteomes" id="UP000828941"/>
    </source>
</evidence>
<keyword evidence="2" id="KW-1185">Reference proteome</keyword>
<name>A0ACB9Q599_BAUVA</name>
<dbReference type="EMBL" id="CM039427">
    <property type="protein sequence ID" value="KAI4354035.1"/>
    <property type="molecule type" value="Genomic_DNA"/>
</dbReference>